<gene>
    <name evidence="2" type="ORF">NQT62_12690</name>
</gene>
<evidence type="ECO:0000313" key="2">
    <source>
        <dbReference type="EMBL" id="MCQ8897290.1"/>
    </source>
</evidence>
<evidence type="ECO:0000313" key="3">
    <source>
        <dbReference type="Proteomes" id="UP001204142"/>
    </source>
</evidence>
<protein>
    <submittedName>
        <fullName evidence="2">Uncharacterized protein</fullName>
    </submittedName>
</protein>
<keyword evidence="1" id="KW-0175">Coiled coil</keyword>
<feature type="coiled-coil region" evidence="1">
    <location>
        <begin position="56"/>
        <end position="118"/>
    </location>
</feature>
<comment type="caution">
    <text evidence="2">The sequence shown here is derived from an EMBL/GenBank/DDBJ whole genome shotgun (WGS) entry which is preliminary data.</text>
</comment>
<proteinExistence type="predicted"/>
<dbReference type="EMBL" id="JANIGO010000004">
    <property type="protein sequence ID" value="MCQ8897290.1"/>
    <property type="molecule type" value="Genomic_DNA"/>
</dbReference>
<accession>A0ABT1WIF6</accession>
<evidence type="ECO:0000256" key="1">
    <source>
        <dbReference type="SAM" id="Coils"/>
    </source>
</evidence>
<dbReference type="RefSeq" id="WP_256765088.1">
    <property type="nucleotide sequence ID" value="NZ_JANIGO010000004.1"/>
</dbReference>
<organism evidence="2 3">
    <name type="scientific">Limnobacter humi</name>
    <dbReference type="NCBI Taxonomy" id="1778671"/>
    <lineage>
        <taxon>Bacteria</taxon>
        <taxon>Pseudomonadati</taxon>
        <taxon>Pseudomonadota</taxon>
        <taxon>Betaproteobacteria</taxon>
        <taxon>Burkholderiales</taxon>
        <taxon>Burkholderiaceae</taxon>
        <taxon>Limnobacter</taxon>
    </lineage>
</organism>
<name>A0ABT1WIF6_9BURK</name>
<reference evidence="2 3" key="1">
    <citation type="submission" date="2022-07" db="EMBL/GenBank/DDBJ databases">
        <authorList>
            <person name="Xamxidin M."/>
            <person name="Wu M."/>
        </authorList>
    </citation>
    <scope>NUCLEOTIDE SEQUENCE [LARGE SCALE GENOMIC DNA]</scope>
    <source>
        <strain evidence="2 3">NBRC 111650</strain>
    </source>
</reference>
<sequence length="138" mass="15375">MGVTKKSGAVLSRLKSVAQAGAASLPAGNLLTAVVDQVSQFESGLKSTVDGLQDKVRSLQTNLMKMYQAHKELEQENQELNRKLMMAEKENAALSVQLERTEIELNMHRAKLENITRLLVEMDSLDPLKVVSQKKKRK</sequence>
<keyword evidence="3" id="KW-1185">Reference proteome</keyword>
<dbReference type="Proteomes" id="UP001204142">
    <property type="component" value="Unassembled WGS sequence"/>
</dbReference>